<dbReference type="InterPro" id="IPR036097">
    <property type="entry name" value="HisK_dim/P_sf"/>
</dbReference>
<dbReference type="PROSITE" id="PS50112">
    <property type="entry name" value="PAS"/>
    <property type="match status" value="1"/>
</dbReference>
<dbReference type="InterPro" id="IPR036890">
    <property type="entry name" value="HATPase_C_sf"/>
</dbReference>
<evidence type="ECO:0000259" key="9">
    <source>
        <dbReference type="PROSITE" id="PS50110"/>
    </source>
</evidence>
<feature type="modified residue" description="4-aspartylphosphate" evidence="7">
    <location>
        <position position="834"/>
    </location>
</feature>
<dbReference type="InterPro" id="IPR035965">
    <property type="entry name" value="PAS-like_dom_sf"/>
</dbReference>
<dbReference type="Gene3D" id="1.10.287.130">
    <property type="match status" value="1"/>
</dbReference>
<dbReference type="InterPro" id="IPR003661">
    <property type="entry name" value="HisK_dim/P_dom"/>
</dbReference>
<dbReference type="EMBL" id="VMNI01000015">
    <property type="protein sequence ID" value="TVO74784.1"/>
    <property type="molecule type" value="Genomic_DNA"/>
</dbReference>
<protein>
    <recommendedName>
        <fullName evidence="6">Virulence sensor protein BvgS</fullName>
        <ecNumber evidence="2">2.7.13.3</ecNumber>
    </recommendedName>
</protein>
<dbReference type="PANTHER" id="PTHR45339">
    <property type="entry name" value="HYBRID SIGNAL TRANSDUCTION HISTIDINE KINASE J"/>
    <property type="match status" value="1"/>
</dbReference>
<evidence type="ECO:0000259" key="10">
    <source>
        <dbReference type="PROSITE" id="PS50112"/>
    </source>
</evidence>
<dbReference type="FunFam" id="3.30.565.10:FF:000010">
    <property type="entry name" value="Sensor histidine kinase RcsC"/>
    <property type="match status" value="1"/>
</dbReference>
<organism evidence="12 13">
    <name type="scientific">Denitromonas halophila</name>
    <dbReference type="NCBI Taxonomy" id="1629404"/>
    <lineage>
        <taxon>Bacteria</taxon>
        <taxon>Pseudomonadati</taxon>
        <taxon>Pseudomonadota</taxon>
        <taxon>Betaproteobacteria</taxon>
        <taxon>Rhodocyclales</taxon>
        <taxon>Zoogloeaceae</taxon>
        <taxon>Denitromonas</taxon>
    </lineage>
</organism>
<dbReference type="InterPro" id="IPR013656">
    <property type="entry name" value="PAS_4"/>
</dbReference>
<dbReference type="PROSITE" id="PS50113">
    <property type="entry name" value="PAC"/>
    <property type="match status" value="2"/>
</dbReference>
<dbReference type="PANTHER" id="PTHR45339:SF3">
    <property type="entry name" value="HISTIDINE KINASE"/>
    <property type="match status" value="1"/>
</dbReference>
<dbReference type="InterPro" id="IPR013655">
    <property type="entry name" value="PAS_fold_3"/>
</dbReference>
<evidence type="ECO:0000256" key="1">
    <source>
        <dbReference type="ARBA" id="ARBA00000085"/>
    </source>
</evidence>
<dbReference type="InterPro" id="IPR001789">
    <property type="entry name" value="Sig_transdc_resp-reg_receiver"/>
</dbReference>
<dbReference type="Pfam" id="PF13188">
    <property type="entry name" value="PAS_8"/>
    <property type="match status" value="1"/>
</dbReference>
<dbReference type="PROSITE" id="PS50110">
    <property type="entry name" value="RESPONSE_REGULATORY"/>
    <property type="match status" value="1"/>
</dbReference>
<dbReference type="PROSITE" id="PS50109">
    <property type="entry name" value="HIS_KIN"/>
    <property type="match status" value="1"/>
</dbReference>
<evidence type="ECO:0000313" key="12">
    <source>
        <dbReference type="EMBL" id="TVO74784.1"/>
    </source>
</evidence>
<dbReference type="Proteomes" id="UP000318349">
    <property type="component" value="Unassembled WGS sequence"/>
</dbReference>
<dbReference type="Pfam" id="PF08447">
    <property type="entry name" value="PAS_3"/>
    <property type="match status" value="1"/>
</dbReference>
<evidence type="ECO:0000256" key="7">
    <source>
        <dbReference type="PROSITE-ProRule" id="PRU00169"/>
    </source>
</evidence>
<dbReference type="InterPro" id="IPR000700">
    <property type="entry name" value="PAS-assoc_C"/>
</dbReference>
<dbReference type="CDD" id="cd16922">
    <property type="entry name" value="HATPase_EvgS-ArcB-TorS-like"/>
    <property type="match status" value="1"/>
</dbReference>
<evidence type="ECO:0000256" key="3">
    <source>
        <dbReference type="ARBA" id="ARBA00022553"/>
    </source>
</evidence>
<dbReference type="Pfam" id="PF02518">
    <property type="entry name" value="HATPase_c"/>
    <property type="match status" value="1"/>
</dbReference>
<dbReference type="SMART" id="SM00387">
    <property type="entry name" value="HATPase_c"/>
    <property type="match status" value="1"/>
</dbReference>
<name>A0A558CQW9_9RHOO</name>
<evidence type="ECO:0000256" key="6">
    <source>
        <dbReference type="ARBA" id="ARBA00070152"/>
    </source>
</evidence>
<dbReference type="CDD" id="cd17546">
    <property type="entry name" value="REC_hyHK_CKI1_RcsC-like"/>
    <property type="match status" value="1"/>
</dbReference>
<dbReference type="Pfam" id="PF00512">
    <property type="entry name" value="HisKA"/>
    <property type="match status" value="1"/>
</dbReference>
<dbReference type="SMART" id="SM00091">
    <property type="entry name" value="PAS"/>
    <property type="match status" value="4"/>
</dbReference>
<dbReference type="Gene3D" id="3.40.50.2300">
    <property type="match status" value="1"/>
</dbReference>
<evidence type="ECO:0000259" key="8">
    <source>
        <dbReference type="PROSITE" id="PS50109"/>
    </source>
</evidence>
<dbReference type="InterPro" id="IPR004358">
    <property type="entry name" value="Sig_transdc_His_kin-like_C"/>
</dbReference>
<feature type="domain" description="Response regulatory" evidence="9">
    <location>
        <begin position="785"/>
        <end position="901"/>
    </location>
</feature>
<dbReference type="Gene3D" id="3.30.565.10">
    <property type="entry name" value="Histidine kinase-like ATPase, C-terminal domain"/>
    <property type="match status" value="1"/>
</dbReference>
<dbReference type="InterPro" id="IPR005467">
    <property type="entry name" value="His_kinase_dom"/>
</dbReference>
<feature type="domain" description="PAS" evidence="10">
    <location>
        <begin position="131"/>
        <end position="201"/>
    </location>
</feature>
<feature type="domain" description="PAC" evidence="11">
    <location>
        <begin position="454"/>
        <end position="506"/>
    </location>
</feature>
<dbReference type="EC" id="2.7.13.3" evidence="2"/>
<dbReference type="Gene3D" id="3.30.450.20">
    <property type="entry name" value="PAS domain"/>
    <property type="match status" value="4"/>
</dbReference>
<dbReference type="InterPro" id="IPR001610">
    <property type="entry name" value="PAC"/>
</dbReference>
<dbReference type="SUPFAM" id="SSF47384">
    <property type="entry name" value="Homodimeric domain of signal transducing histidine kinase"/>
    <property type="match status" value="1"/>
</dbReference>
<dbReference type="AlphaFoldDB" id="A0A558CQW9"/>
<evidence type="ECO:0000256" key="5">
    <source>
        <dbReference type="ARBA" id="ARBA00058004"/>
    </source>
</evidence>
<dbReference type="Pfam" id="PF08448">
    <property type="entry name" value="PAS_4"/>
    <property type="match status" value="2"/>
</dbReference>
<evidence type="ECO:0000256" key="4">
    <source>
        <dbReference type="ARBA" id="ARBA00023012"/>
    </source>
</evidence>
<accession>A0A558CQW9</accession>
<comment type="catalytic activity">
    <reaction evidence="1">
        <text>ATP + protein L-histidine = ADP + protein N-phospho-L-histidine.</text>
        <dbReference type="EC" id="2.7.13.3"/>
    </reaction>
</comment>
<dbReference type="InterPro" id="IPR011006">
    <property type="entry name" value="CheY-like_superfamily"/>
</dbReference>
<dbReference type="SMART" id="SM00388">
    <property type="entry name" value="HisKA"/>
    <property type="match status" value="1"/>
</dbReference>
<dbReference type="GO" id="GO:0000155">
    <property type="term" value="F:phosphorelay sensor kinase activity"/>
    <property type="evidence" value="ECO:0007669"/>
    <property type="project" value="InterPro"/>
</dbReference>
<reference evidence="12 13" key="1">
    <citation type="submission" date="2019-07" db="EMBL/GenBank/DDBJ databases">
        <title>The pathways for chlorine oxyanion respiration interact through the shared metabolite chlorate.</title>
        <authorList>
            <person name="Barnum T.P."/>
            <person name="Cheng Y."/>
            <person name="Hill K.A."/>
            <person name="Lucas L.N."/>
            <person name="Carlson H.K."/>
            <person name="Coates J.D."/>
        </authorList>
    </citation>
    <scope>NUCLEOTIDE SEQUENCE [LARGE SCALE GENOMIC DNA]</scope>
    <source>
        <strain evidence="12 13">SFB-1</strain>
    </source>
</reference>
<dbReference type="SUPFAM" id="SSF55874">
    <property type="entry name" value="ATPase domain of HSP90 chaperone/DNA topoisomerase II/histidine kinase"/>
    <property type="match status" value="1"/>
</dbReference>
<dbReference type="InterPro" id="IPR003594">
    <property type="entry name" value="HATPase_dom"/>
</dbReference>
<dbReference type="Pfam" id="PF00072">
    <property type="entry name" value="Response_reg"/>
    <property type="match status" value="1"/>
</dbReference>
<dbReference type="CDD" id="cd00130">
    <property type="entry name" value="PAS"/>
    <property type="match status" value="3"/>
</dbReference>
<feature type="domain" description="PAC" evidence="11">
    <location>
        <begin position="77"/>
        <end position="130"/>
    </location>
</feature>
<dbReference type="PRINTS" id="PR00344">
    <property type="entry name" value="BCTRLSENSOR"/>
</dbReference>
<evidence type="ECO:0000256" key="2">
    <source>
        <dbReference type="ARBA" id="ARBA00012438"/>
    </source>
</evidence>
<feature type="domain" description="Histidine kinase" evidence="8">
    <location>
        <begin position="535"/>
        <end position="756"/>
    </location>
</feature>
<sequence length="912" mass="101774">MPLKDQQKILDEAGVGIWSYDCIADRFTWSPFIATMLGVPAESLPPDAERWLLTLHPEDRTPAQETTIAAWRQGRPMELKVRVRRGDASWCWVRYRGRVVKRREDGWALQASGVVMDITEWQDTEAALQEERAHLRALVNTIPDLIWLKDPEGAYLSCNRRFSDFFGAPEADIIGKTDYDFVDRELADFFRSKDLAAMHAGEPCSNEEWVTFAVDQRRALLKTVKTPMYAQGRLVGVLGVARDITTEHEARQRLDKARQMFSIAFQSSPLAISISELETGRYREVNDAFRKVFGYGADEARDHTSLELGLWPDSATRCAWRDEMVKHGGCVNYRTSLSARDGRTMRCSLSAGVIEIEGRAHVVAYVNDITDAEHAAEQLQRRDRYQRALLDNFPFMVWLKDADSRYLAVNAPFVKACAAESFEAVTGKTDFDVWPQEVAERYREDDRAVLASGSSRHLEALDETSSEPRWLEVYKSPITVDGRIIGTVGFARDITEKREAAEELARHRHHLEDLVAERTAALETASRAKSTFLANMSHEIRTPLNAIIGLTQLMLRNQPRPDDARRLDSVVSAGKHLLAIINDLLDIAKIEADRMPLDIAGFEIARVADDTIALVQDGAEAKGLTLSVVVDPRVPARVTGDATRVGQILFNFLGNAVKFTQRGGIHLRIRPLEKAGDGVTLRFEVIDTGIGIDADIQPRLFNAFEQGDPSTTRRYGGTGLGLAISRRLAELMGGSVGVSSTPEKGSTFWFTAHFGLVETEPAPLPKASDLHTDASVLARDFGQRRLLLVEDNEVNQYVATELLADVGLSADVAEDGQQALALFTRQPYDLILMDMQMPVMDGLAATRAIRALPEGREVPILAMTANAFAEDRQRCTEAGMNDYLSKPFEPEQLYAVLRRWLDPARRPATPPA</sequence>
<dbReference type="InterPro" id="IPR000014">
    <property type="entry name" value="PAS"/>
</dbReference>
<keyword evidence="3 7" id="KW-0597">Phosphoprotein</keyword>
<gene>
    <name evidence="12" type="ORF">FHP89_15855</name>
</gene>
<dbReference type="SUPFAM" id="SSF52172">
    <property type="entry name" value="CheY-like"/>
    <property type="match status" value="1"/>
</dbReference>
<comment type="caution">
    <text evidence="12">The sequence shown here is derived from an EMBL/GenBank/DDBJ whole genome shotgun (WGS) entry which is preliminary data.</text>
</comment>
<evidence type="ECO:0000259" key="11">
    <source>
        <dbReference type="PROSITE" id="PS50113"/>
    </source>
</evidence>
<evidence type="ECO:0000313" key="13">
    <source>
        <dbReference type="Proteomes" id="UP000318349"/>
    </source>
</evidence>
<proteinExistence type="predicted"/>
<dbReference type="SUPFAM" id="SSF55785">
    <property type="entry name" value="PYP-like sensor domain (PAS domain)"/>
    <property type="match status" value="4"/>
</dbReference>
<dbReference type="NCBIfam" id="TIGR00229">
    <property type="entry name" value="sensory_box"/>
    <property type="match status" value="3"/>
</dbReference>
<keyword evidence="4" id="KW-0902">Two-component regulatory system</keyword>
<dbReference type="SMART" id="SM00448">
    <property type="entry name" value="REC"/>
    <property type="match status" value="1"/>
</dbReference>
<dbReference type="SMART" id="SM00086">
    <property type="entry name" value="PAC"/>
    <property type="match status" value="4"/>
</dbReference>
<dbReference type="CDD" id="cd00082">
    <property type="entry name" value="HisKA"/>
    <property type="match status" value="1"/>
</dbReference>
<comment type="function">
    <text evidence="5">Member of the two-component regulatory system BvgS/BvgA. Phosphorylates BvgA via a four-step phosphorelay in response to environmental signals.</text>
</comment>